<dbReference type="PANTHER" id="PTHR23344">
    <property type="entry name" value="GLYCEROPHOSPHORYL DIESTER PHOSPHODIESTERASE"/>
    <property type="match status" value="1"/>
</dbReference>
<evidence type="ECO:0000313" key="3">
    <source>
        <dbReference type="EMBL" id="TSM28216.1"/>
    </source>
</evidence>
<feature type="transmembrane region" description="Helical" evidence="2">
    <location>
        <begin position="96"/>
        <end position="118"/>
    </location>
</feature>
<feature type="transmembrane region" description="Helical" evidence="2">
    <location>
        <begin position="56"/>
        <end position="76"/>
    </location>
</feature>
<gene>
    <name evidence="3" type="ORF">Baya_6998</name>
</gene>
<keyword evidence="4" id="KW-1185">Reference proteome</keyword>
<dbReference type="GO" id="GO:0005886">
    <property type="term" value="C:plasma membrane"/>
    <property type="evidence" value="ECO:0007669"/>
    <property type="project" value="TreeGrafter"/>
</dbReference>
<accession>A0A556U3H7</accession>
<dbReference type="GO" id="GO:0008889">
    <property type="term" value="F:glycerophosphodiester phosphodiesterase activity"/>
    <property type="evidence" value="ECO:0007669"/>
    <property type="project" value="TreeGrafter"/>
</dbReference>
<keyword evidence="1" id="KW-0378">Hydrolase</keyword>
<protein>
    <submittedName>
        <fullName evidence="3">Glycerophosphodiester phosphodiesterase domain-containing protein 5</fullName>
    </submittedName>
</protein>
<proteinExistence type="predicted"/>
<dbReference type="PROSITE" id="PS51257">
    <property type="entry name" value="PROKAR_LIPOPROTEIN"/>
    <property type="match status" value="1"/>
</dbReference>
<dbReference type="GO" id="GO:0045666">
    <property type="term" value="P:positive regulation of neuron differentiation"/>
    <property type="evidence" value="ECO:0007669"/>
    <property type="project" value="TreeGrafter"/>
</dbReference>
<keyword evidence="2" id="KW-1133">Transmembrane helix</keyword>
<dbReference type="PANTHER" id="PTHR23344:SF49">
    <property type="entry name" value="GLYCEROPHOSPHODIESTER PHOSPHODIESTERASE DOMAIN-CONTAINING 5A"/>
    <property type="match status" value="1"/>
</dbReference>
<sequence length="126" mass="14229">MVKHQPLQVYERQLCLSCLTGIYGCRWKRYQRSHDDSSKILGLCHIALGQQLNLYWIHKIGVLAVLLTTITGVVSIDDIWRDEWDVILISLQSNGPFLHIGAVAAMTALGWIVAGLVVRGERTSEW</sequence>
<dbReference type="Proteomes" id="UP000319801">
    <property type="component" value="Unassembled WGS sequence"/>
</dbReference>
<dbReference type="AlphaFoldDB" id="A0A556U3H7"/>
<comment type="caution">
    <text evidence="3">The sequence shown here is derived from an EMBL/GenBank/DDBJ whole genome shotgun (WGS) entry which is preliminary data.</text>
</comment>
<evidence type="ECO:0000256" key="1">
    <source>
        <dbReference type="ARBA" id="ARBA00022801"/>
    </source>
</evidence>
<evidence type="ECO:0000313" key="4">
    <source>
        <dbReference type="Proteomes" id="UP000319801"/>
    </source>
</evidence>
<name>A0A556U3H7_BAGYA</name>
<dbReference type="EMBL" id="VCAZ01000043">
    <property type="protein sequence ID" value="TSM28216.1"/>
    <property type="molecule type" value="Genomic_DNA"/>
</dbReference>
<evidence type="ECO:0000256" key="2">
    <source>
        <dbReference type="SAM" id="Phobius"/>
    </source>
</evidence>
<organism evidence="3 4">
    <name type="scientific">Bagarius yarrelli</name>
    <name type="common">Goonch</name>
    <name type="synonym">Bagrus yarrelli</name>
    <dbReference type="NCBI Taxonomy" id="175774"/>
    <lineage>
        <taxon>Eukaryota</taxon>
        <taxon>Metazoa</taxon>
        <taxon>Chordata</taxon>
        <taxon>Craniata</taxon>
        <taxon>Vertebrata</taxon>
        <taxon>Euteleostomi</taxon>
        <taxon>Actinopterygii</taxon>
        <taxon>Neopterygii</taxon>
        <taxon>Teleostei</taxon>
        <taxon>Ostariophysi</taxon>
        <taxon>Siluriformes</taxon>
        <taxon>Sisoridae</taxon>
        <taxon>Sisorinae</taxon>
        <taxon>Bagarius</taxon>
    </lineage>
</organism>
<keyword evidence="2" id="KW-0472">Membrane</keyword>
<reference evidence="3 4" key="1">
    <citation type="journal article" date="2019" name="Genome Biol. Evol.">
        <title>Whole-Genome Sequencing of the Giant Devil Catfish, Bagarius yarrelli.</title>
        <authorList>
            <person name="Jiang W."/>
            <person name="Lv Y."/>
            <person name="Cheng L."/>
            <person name="Yang K."/>
            <person name="Chao B."/>
            <person name="Wang X."/>
            <person name="Li Y."/>
            <person name="Pan X."/>
            <person name="You X."/>
            <person name="Zhang Y."/>
            <person name="Yang J."/>
            <person name="Li J."/>
            <person name="Zhang X."/>
            <person name="Liu S."/>
            <person name="Sun C."/>
            <person name="Yang J."/>
            <person name="Shi Q."/>
        </authorList>
    </citation>
    <scope>NUCLEOTIDE SEQUENCE [LARGE SCALE GENOMIC DNA]</scope>
    <source>
        <strain evidence="3">JWS20170419001</strain>
        <tissue evidence="3">Muscle</tissue>
    </source>
</reference>
<dbReference type="OrthoDB" id="1058301at2759"/>
<keyword evidence="2" id="KW-0812">Transmembrane</keyword>